<dbReference type="PANTHER" id="PTHR43447">
    <property type="entry name" value="ALPHA-AMYLASE"/>
    <property type="match status" value="1"/>
</dbReference>
<dbReference type="InterPro" id="IPR006047">
    <property type="entry name" value="GH13_cat_dom"/>
</dbReference>
<keyword evidence="5" id="KW-0119">Carbohydrate metabolism</keyword>
<dbReference type="PIRSF" id="PIRSF001021">
    <property type="entry name" value="Alph-amls_thrmst"/>
    <property type="match status" value="1"/>
</dbReference>
<keyword evidence="3" id="KW-0479">Metal-binding</keyword>
<dbReference type="STRING" id="50990.A0A4Y7QFL4"/>
<comment type="cofactor">
    <cofactor evidence="1">
        <name>Ca(2+)</name>
        <dbReference type="ChEBI" id="CHEBI:29108"/>
    </cofactor>
</comment>
<dbReference type="EMBL" id="ML170163">
    <property type="protein sequence ID" value="TDL25882.1"/>
    <property type="molecule type" value="Genomic_DNA"/>
</dbReference>
<dbReference type="NCBIfam" id="NF006969">
    <property type="entry name" value="PRK09441.1-2"/>
    <property type="match status" value="1"/>
</dbReference>
<dbReference type="Proteomes" id="UP000294933">
    <property type="component" value="Unassembled WGS sequence"/>
</dbReference>
<evidence type="ECO:0000313" key="8">
    <source>
        <dbReference type="EMBL" id="TDL25882.1"/>
    </source>
</evidence>
<dbReference type="SUPFAM" id="SSF51445">
    <property type="entry name" value="(Trans)glycosidases"/>
    <property type="match status" value="1"/>
</dbReference>
<keyword evidence="9" id="KW-1185">Reference proteome</keyword>
<name>A0A4Y7QFL4_9AGAM</name>
<proteinExistence type="inferred from homology"/>
<dbReference type="InterPro" id="IPR013776">
    <property type="entry name" value="A-amylase_thermo"/>
</dbReference>
<gene>
    <name evidence="8" type="ORF">BD410DRAFT_743805</name>
</gene>
<dbReference type="OrthoDB" id="550577at2759"/>
<dbReference type="GO" id="GO:0005975">
    <property type="term" value="P:carbohydrate metabolic process"/>
    <property type="evidence" value="ECO:0007669"/>
    <property type="project" value="InterPro"/>
</dbReference>
<reference evidence="8 9" key="1">
    <citation type="submission" date="2018-06" db="EMBL/GenBank/DDBJ databases">
        <title>A transcriptomic atlas of mushroom development highlights an independent origin of complex multicellularity.</title>
        <authorList>
            <consortium name="DOE Joint Genome Institute"/>
            <person name="Krizsan K."/>
            <person name="Almasi E."/>
            <person name="Merenyi Z."/>
            <person name="Sahu N."/>
            <person name="Viragh M."/>
            <person name="Koszo T."/>
            <person name="Mondo S."/>
            <person name="Kiss B."/>
            <person name="Balint B."/>
            <person name="Kues U."/>
            <person name="Barry K."/>
            <person name="Hegedus J.C."/>
            <person name="Henrissat B."/>
            <person name="Johnson J."/>
            <person name="Lipzen A."/>
            <person name="Ohm R."/>
            <person name="Nagy I."/>
            <person name="Pangilinan J."/>
            <person name="Yan J."/>
            <person name="Xiong Y."/>
            <person name="Grigoriev I.V."/>
            <person name="Hibbett D.S."/>
            <person name="Nagy L.G."/>
        </authorList>
    </citation>
    <scope>NUCLEOTIDE SEQUENCE [LARGE SCALE GENOMIC DNA]</scope>
    <source>
        <strain evidence="8 9">SZMC22713</strain>
    </source>
</reference>
<evidence type="ECO:0000256" key="5">
    <source>
        <dbReference type="ARBA" id="ARBA00023277"/>
    </source>
</evidence>
<dbReference type="InterPro" id="IPR013780">
    <property type="entry name" value="Glyco_hydro_b"/>
</dbReference>
<dbReference type="Gene3D" id="2.40.30.140">
    <property type="match status" value="1"/>
</dbReference>
<dbReference type="VEuPathDB" id="FungiDB:BD410DRAFT_743805"/>
<dbReference type="AlphaFoldDB" id="A0A4Y7QFL4"/>
<keyword evidence="6" id="KW-0326">Glycosidase</keyword>
<feature type="domain" description="Glycosyl hydrolase family 13 catalytic" evidence="7">
    <location>
        <begin position="36"/>
        <end position="424"/>
    </location>
</feature>
<dbReference type="GO" id="GO:0004553">
    <property type="term" value="F:hydrolase activity, hydrolyzing O-glycosyl compounds"/>
    <property type="evidence" value="ECO:0007669"/>
    <property type="project" value="InterPro"/>
</dbReference>
<dbReference type="InterPro" id="IPR017853">
    <property type="entry name" value="GH"/>
</dbReference>
<evidence type="ECO:0000256" key="1">
    <source>
        <dbReference type="ARBA" id="ARBA00001913"/>
    </source>
</evidence>
<sequence>MNKLYDSLKDLLPFGAKPWSSPSLERMDYGPTGNNAAMIQFFTWNSCADGSSWWKHFEEHIPRLSAMGFTRVWLPPPNKDGHPQGRGYGAYDLWDLGEFDQRGATRTRWGTRDEFVQACIVAKNHGVEVIIDAVLGHKVGADRAEKCMAVEVHPDNRMKKIGPRKEIEAYTSFEFPGRGDKYSSLKWNHNHFSGVDYDRSTRKRGIYYIEGPRRKFWSDHVDKENGNYDYLLGADIDHRQPDVRDDMLSWGVWILQTTGASGFRFDAIKHYDRRFLKEFLRKTRKETGNDKLLAIAEAWTTDYSRLSPYIRDFEGQMAFFDVPLHYNLHEASKPNSDPDLRKILRNSILEKRPGDAVTFVDNHDTQIGQTLESWVHKSFKVQSYALILLHGHGFPCVFYGDLFPNEECYDAETAAQLEQLLGFRKLYAYGDTTEYFNYRNCIGFVRSGTNDRTGCAVVIRSSAAKSVVIYLLSVSVLKIKSLRQKSQAKSTTYYGEEIKMRVGSQANYRDLLGDPREVAVSPDGWGVFPCRVGRVSVWVATSEGEPSDYFGILPS</sequence>
<accession>A0A4Y7QFL4</accession>
<protein>
    <submittedName>
        <fullName evidence="8">Glycoside hydrolase family 13 protein</fullName>
    </submittedName>
</protein>
<keyword evidence="4 8" id="KW-0378">Hydrolase</keyword>
<evidence type="ECO:0000313" key="9">
    <source>
        <dbReference type="Proteomes" id="UP000294933"/>
    </source>
</evidence>
<dbReference type="CDD" id="cd11318">
    <property type="entry name" value="AmyAc_bac_fung_AmyA"/>
    <property type="match status" value="1"/>
</dbReference>
<evidence type="ECO:0000256" key="6">
    <source>
        <dbReference type="ARBA" id="ARBA00023295"/>
    </source>
</evidence>
<dbReference type="SUPFAM" id="SSF51011">
    <property type="entry name" value="Glycosyl hydrolase domain"/>
    <property type="match status" value="1"/>
</dbReference>
<dbReference type="Gene3D" id="3.20.20.80">
    <property type="entry name" value="Glycosidases"/>
    <property type="match status" value="1"/>
</dbReference>
<dbReference type="SMART" id="SM00642">
    <property type="entry name" value="Aamy"/>
    <property type="match status" value="1"/>
</dbReference>
<dbReference type="Pfam" id="PF00128">
    <property type="entry name" value="Alpha-amylase"/>
    <property type="match status" value="1"/>
</dbReference>
<evidence type="ECO:0000256" key="2">
    <source>
        <dbReference type="ARBA" id="ARBA00008061"/>
    </source>
</evidence>
<dbReference type="Gene3D" id="2.60.40.1180">
    <property type="entry name" value="Golgi alpha-mannosidase II"/>
    <property type="match status" value="2"/>
</dbReference>
<evidence type="ECO:0000256" key="3">
    <source>
        <dbReference type="ARBA" id="ARBA00022723"/>
    </source>
</evidence>
<evidence type="ECO:0000256" key="4">
    <source>
        <dbReference type="ARBA" id="ARBA00022801"/>
    </source>
</evidence>
<comment type="similarity">
    <text evidence="2">Belongs to the glycosyl hydrolase 13 family.</text>
</comment>
<dbReference type="GO" id="GO:0005509">
    <property type="term" value="F:calcium ion binding"/>
    <property type="evidence" value="ECO:0007669"/>
    <property type="project" value="InterPro"/>
</dbReference>
<organism evidence="8 9">
    <name type="scientific">Rickenella mellea</name>
    <dbReference type="NCBI Taxonomy" id="50990"/>
    <lineage>
        <taxon>Eukaryota</taxon>
        <taxon>Fungi</taxon>
        <taxon>Dikarya</taxon>
        <taxon>Basidiomycota</taxon>
        <taxon>Agaricomycotina</taxon>
        <taxon>Agaricomycetes</taxon>
        <taxon>Hymenochaetales</taxon>
        <taxon>Rickenellaceae</taxon>
        <taxon>Rickenella</taxon>
    </lineage>
</organism>
<evidence type="ECO:0000259" key="7">
    <source>
        <dbReference type="SMART" id="SM00642"/>
    </source>
</evidence>